<keyword evidence="4 7" id="KW-0812">Transmembrane</keyword>
<dbReference type="InterPro" id="IPR050445">
    <property type="entry name" value="Bact_polysacc_biosynth/exp"/>
</dbReference>
<keyword evidence="5 7" id="KW-1133">Transmembrane helix</keyword>
<dbReference type="Proteomes" id="UP000434342">
    <property type="component" value="Unassembled WGS sequence"/>
</dbReference>
<evidence type="ECO:0000313" key="10">
    <source>
        <dbReference type="Proteomes" id="UP000434342"/>
    </source>
</evidence>
<dbReference type="PANTHER" id="PTHR32309:SF13">
    <property type="entry name" value="FERRIC ENTEROBACTIN TRANSPORT PROTEIN FEPE"/>
    <property type="match status" value="1"/>
</dbReference>
<reference evidence="9 10" key="1">
    <citation type="submission" date="2019-08" db="EMBL/GenBank/DDBJ databases">
        <title>In-depth cultivation of the pig gut microbiome towards novel bacterial diversity and tailored functional studies.</title>
        <authorList>
            <person name="Wylensek D."/>
            <person name="Hitch T.C.A."/>
            <person name="Clavel T."/>
        </authorList>
    </citation>
    <scope>NUCLEOTIDE SEQUENCE [LARGE SCALE GENOMIC DNA]</scope>
    <source>
        <strain evidence="9 10">WB01_CNA04</strain>
    </source>
</reference>
<organism evidence="9 10">
    <name type="scientific">Parafannyhessea umbonata</name>
    <dbReference type="NCBI Taxonomy" id="604330"/>
    <lineage>
        <taxon>Bacteria</taxon>
        <taxon>Bacillati</taxon>
        <taxon>Actinomycetota</taxon>
        <taxon>Coriobacteriia</taxon>
        <taxon>Coriobacteriales</taxon>
        <taxon>Atopobiaceae</taxon>
        <taxon>Parafannyhessea</taxon>
    </lineage>
</organism>
<evidence type="ECO:0000313" key="9">
    <source>
        <dbReference type="EMBL" id="MST60249.1"/>
    </source>
</evidence>
<feature type="domain" description="Polysaccharide chain length determinant N-terminal" evidence="8">
    <location>
        <begin position="2"/>
        <end position="88"/>
    </location>
</feature>
<evidence type="ECO:0000256" key="5">
    <source>
        <dbReference type="ARBA" id="ARBA00022989"/>
    </source>
</evidence>
<dbReference type="GO" id="GO:0004713">
    <property type="term" value="F:protein tyrosine kinase activity"/>
    <property type="evidence" value="ECO:0007669"/>
    <property type="project" value="TreeGrafter"/>
</dbReference>
<comment type="caution">
    <text evidence="9">The sequence shown here is derived from an EMBL/GenBank/DDBJ whole genome shotgun (WGS) entry which is preliminary data.</text>
</comment>
<feature type="transmembrane region" description="Helical" evidence="7">
    <location>
        <begin position="168"/>
        <end position="187"/>
    </location>
</feature>
<dbReference type="InterPro" id="IPR003856">
    <property type="entry name" value="LPS_length_determ_N"/>
</dbReference>
<dbReference type="RefSeq" id="WP_154540644.1">
    <property type="nucleotide sequence ID" value="NZ_VUND01000002.1"/>
</dbReference>
<evidence type="ECO:0000256" key="1">
    <source>
        <dbReference type="ARBA" id="ARBA00004651"/>
    </source>
</evidence>
<proteinExistence type="inferred from homology"/>
<dbReference type="PANTHER" id="PTHR32309">
    <property type="entry name" value="TYROSINE-PROTEIN KINASE"/>
    <property type="match status" value="1"/>
</dbReference>
<keyword evidence="6 7" id="KW-0472">Membrane</keyword>
<evidence type="ECO:0000256" key="2">
    <source>
        <dbReference type="ARBA" id="ARBA00006683"/>
    </source>
</evidence>
<dbReference type="GO" id="GO:0005886">
    <property type="term" value="C:plasma membrane"/>
    <property type="evidence" value="ECO:0007669"/>
    <property type="project" value="UniProtKB-SubCell"/>
</dbReference>
<protein>
    <submittedName>
        <fullName evidence="9">Lipopolysaccharide biosynthesis protein</fullName>
    </submittedName>
</protein>
<accession>A0A6N7XAE7</accession>
<evidence type="ECO:0000256" key="4">
    <source>
        <dbReference type="ARBA" id="ARBA00022692"/>
    </source>
</evidence>
<dbReference type="AlphaFoldDB" id="A0A6N7XAE7"/>
<evidence type="ECO:0000256" key="7">
    <source>
        <dbReference type="SAM" id="Phobius"/>
    </source>
</evidence>
<comment type="subcellular location">
    <subcellularLocation>
        <location evidence="1">Cell membrane</location>
        <topology evidence="1">Multi-pass membrane protein</topology>
    </subcellularLocation>
</comment>
<dbReference type="Pfam" id="PF02706">
    <property type="entry name" value="Wzz"/>
    <property type="match status" value="1"/>
</dbReference>
<name>A0A6N7XAE7_9ACTN</name>
<evidence type="ECO:0000259" key="8">
    <source>
        <dbReference type="Pfam" id="PF02706"/>
    </source>
</evidence>
<keyword evidence="3" id="KW-1003">Cell membrane</keyword>
<dbReference type="EMBL" id="VUND01000002">
    <property type="protein sequence ID" value="MST60249.1"/>
    <property type="molecule type" value="Genomic_DNA"/>
</dbReference>
<comment type="similarity">
    <text evidence="2">Belongs to the CpsC/CapA family.</text>
</comment>
<evidence type="ECO:0000256" key="6">
    <source>
        <dbReference type="ARBA" id="ARBA00023136"/>
    </source>
</evidence>
<gene>
    <name evidence="9" type="ORF">FYJ69_04890</name>
</gene>
<sequence>MTLLELLQLLRKHLRLVVLLPILCAAAAGAYSVLFMRNTYTASTSMYVLVQSDESSNASSLSQDLTASQMITADVAKLLQSDRILVKTGKQVGVSQLKGYKVDVASETTSRVITLSVTGPDPQIAATAANDMVENVSDVAKKVMSVEAVNSIDRATAPSAPSGPKRTLYVAVAALAGLFAAIVIVVVSDMLNTKIRGQHDLEQIVPVPVIGRIPVTKEGR</sequence>
<evidence type="ECO:0000256" key="3">
    <source>
        <dbReference type="ARBA" id="ARBA00022475"/>
    </source>
</evidence>